<dbReference type="Gene3D" id="2.60.40.1280">
    <property type="match status" value="1"/>
</dbReference>
<dbReference type="PANTHER" id="PTHR24216:SF65">
    <property type="entry name" value="PAXILLIN-LIKE PROTEIN 1"/>
    <property type="match status" value="1"/>
</dbReference>
<feature type="compositionally biased region" description="Low complexity" evidence="6">
    <location>
        <begin position="995"/>
        <end position="1004"/>
    </location>
</feature>
<dbReference type="InterPro" id="IPR013783">
    <property type="entry name" value="Ig-like_fold"/>
</dbReference>
<dbReference type="RefSeq" id="WP_315955957.1">
    <property type="nucleotide sequence ID" value="NZ_JAWCUD010000019.1"/>
</dbReference>
<dbReference type="Pfam" id="PF17802">
    <property type="entry name" value="SpaA"/>
    <property type="match status" value="1"/>
</dbReference>
<proteinExistence type="predicted"/>
<keyword evidence="2" id="KW-0134">Cell wall</keyword>
<evidence type="ECO:0000256" key="4">
    <source>
        <dbReference type="ARBA" id="ARBA00022729"/>
    </source>
</evidence>
<feature type="domain" description="Collagen binding" evidence="7">
    <location>
        <begin position="333"/>
        <end position="431"/>
    </location>
</feature>
<accession>A0ABU3RP72</accession>
<feature type="compositionally biased region" description="Pro residues" evidence="6">
    <location>
        <begin position="1005"/>
        <end position="1015"/>
    </location>
</feature>
<evidence type="ECO:0000259" key="9">
    <source>
        <dbReference type="Pfam" id="PF17961"/>
    </source>
</evidence>
<organism evidence="10 11">
    <name type="scientific">Paenibacillus violae</name>
    <dbReference type="NCBI Taxonomy" id="3077234"/>
    <lineage>
        <taxon>Bacteria</taxon>
        <taxon>Bacillati</taxon>
        <taxon>Bacillota</taxon>
        <taxon>Bacilli</taxon>
        <taxon>Bacillales</taxon>
        <taxon>Paenibacillaceae</taxon>
        <taxon>Paenibacillus</taxon>
    </lineage>
</organism>
<dbReference type="InterPro" id="IPR008456">
    <property type="entry name" value="Collagen-bd_dom"/>
</dbReference>
<feature type="domain" description="Collagen binding" evidence="7">
    <location>
        <begin position="601"/>
        <end position="719"/>
    </location>
</feature>
<dbReference type="Pfam" id="PF05737">
    <property type="entry name" value="Collagen_bind"/>
    <property type="match status" value="4"/>
</dbReference>
<keyword evidence="10" id="KW-0176">Collagen</keyword>
<dbReference type="InterPro" id="IPR008966">
    <property type="entry name" value="Adhesion_dom_sf"/>
</dbReference>
<feature type="compositionally biased region" description="Low complexity" evidence="6">
    <location>
        <begin position="1022"/>
        <end position="1037"/>
    </location>
</feature>
<feature type="domain" description="SDR-like Ig" evidence="9">
    <location>
        <begin position="63"/>
        <end position="159"/>
    </location>
</feature>
<keyword evidence="3" id="KW-0964">Secreted</keyword>
<name>A0ABU3RP72_9BACL</name>
<dbReference type="EMBL" id="JAWCUD010000019">
    <property type="protein sequence ID" value="MDU0206106.1"/>
    <property type="molecule type" value="Genomic_DNA"/>
</dbReference>
<feature type="domain" description="SpaA-like prealbumin fold" evidence="8">
    <location>
        <begin position="892"/>
        <end position="984"/>
    </location>
</feature>
<dbReference type="Gene3D" id="2.60.40.10">
    <property type="entry name" value="Immunoglobulins"/>
    <property type="match status" value="1"/>
</dbReference>
<dbReference type="Proteomes" id="UP001260980">
    <property type="component" value="Unassembled WGS sequence"/>
</dbReference>
<dbReference type="NCBIfam" id="TIGR01167">
    <property type="entry name" value="LPXTG_anchor"/>
    <property type="match status" value="1"/>
</dbReference>
<dbReference type="Gene3D" id="2.60.40.740">
    <property type="match status" value="5"/>
</dbReference>
<comment type="subcellular location">
    <subcellularLocation>
        <location evidence="1">Secreted</location>
        <location evidence="1">Cell wall</location>
        <topology evidence="1">Peptidoglycan-anchor</topology>
    </subcellularLocation>
</comment>
<dbReference type="InterPro" id="IPR011252">
    <property type="entry name" value="Fibrogen-bd_dom1"/>
</dbReference>
<dbReference type="InterPro" id="IPR041171">
    <property type="entry name" value="SDR_Ig"/>
</dbReference>
<feature type="region of interest" description="Disordered" evidence="6">
    <location>
        <begin position="981"/>
        <end position="1107"/>
    </location>
</feature>
<keyword evidence="4" id="KW-0732">Signal</keyword>
<protein>
    <submittedName>
        <fullName evidence="10">Collagen binding domain-containing protein</fullName>
    </submittedName>
</protein>
<evidence type="ECO:0000313" key="10">
    <source>
        <dbReference type="EMBL" id="MDU0206106.1"/>
    </source>
</evidence>
<dbReference type="PANTHER" id="PTHR24216">
    <property type="entry name" value="PAXILLIN-RELATED"/>
    <property type="match status" value="1"/>
</dbReference>
<feature type="compositionally biased region" description="Pro residues" evidence="6">
    <location>
        <begin position="1056"/>
        <end position="1072"/>
    </location>
</feature>
<dbReference type="SUPFAM" id="SSF49401">
    <property type="entry name" value="Bacterial adhesins"/>
    <property type="match status" value="6"/>
</dbReference>
<feature type="domain" description="Collagen binding" evidence="7">
    <location>
        <begin position="185"/>
        <end position="309"/>
    </location>
</feature>
<feature type="domain" description="Collagen binding" evidence="7">
    <location>
        <begin position="752"/>
        <end position="869"/>
    </location>
</feature>
<evidence type="ECO:0000313" key="11">
    <source>
        <dbReference type="Proteomes" id="UP001260980"/>
    </source>
</evidence>
<keyword evidence="11" id="KW-1185">Reference proteome</keyword>
<evidence type="ECO:0000256" key="6">
    <source>
        <dbReference type="SAM" id="MobiDB-lite"/>
    </source>
</evidence>
<sequence>MKMLKKELKLLLVILLVFMQCLYAVSVSTKANATEISNTDNILESVSMAVYDSAGQVVTGNVYDQGARVRLDYTWSLPDGHSYRAGDTYTFMLPAQFLLFNNVGGTLTTGDDQVGTFQVNKDSRQVIITFNNFIESHDNVRGTLTINTQFNKSQITGSTTQIITIPINSGEEVFTLIFRPDVPSTISKAGVANGFNAKQIDWTVDVNKSMDSIQQAVVKDPIPAGLAVPVSVAVYSLDVKLDGTMILGELLDSSQYTVSTDGSILAVHFADNPITHAYRIQFATPITDSTKSSFVNTATLSGSNKTPVQATATVEVKHGSVLKKIATDYATGTQTISWAIQYNYNEGNIPQSTAWLSDLFNESHELVAESFQVFPVTFNGAGGEVLGSVVPATEYTLTPQTAEGKKGFKLQFLQDISSAYKIIYKTKASKPVLDNGSVTNTVTSGGGSSDTVVKPINQVAIVKSDGHIDYNTKIVEWNIAINGDNQQMSHVVVTDTFPYKGLRLLPDTFKVKQGAGVLDPSEYTLDDSVAPEDGFIVRFKNPLTGPVTINYKTAFNLDWIQPAGSRTDFYNTAQMAWLDRWENEQTKTVTDIFYTRDEVKNNGFKNGTYDAAHKQITWTVGVNYNSKPIEQAVVEDLLDSNQKLDVVTLNVYKMVIAPNGTTTLGSIVDASEYEYQIDAANKLKLSFKQPILGPYSIVFKTSLDGQLINSATVNNTAKLFDADKPVSNDLKATVNIPHGGEYVSKKGLQSGDKINWTITINQGQSTLNDALLIDTPTVNQLLLLDTFHLFKTIVDMNGNVTKGAELTKEVDYTLVIETDASGKQTFRLQFVNPIRSAYILEYQSLIAANDKDTVSNKVILSGNNVTTVTKETVQDIIVGVSSGSGTGSGVRGSLSVKKVDASNYTVLLSGATFDLYRKSDRVLDRIGTMTTNENGVANFTGLLKGNYVVKESAAPAGYALDADKEYPVSLSSGENYSITVTNTKSTVPSNPPTSTPTDSPSSTPSNPPSSTPTNPPKHDSSSNDPDPTPSASTSPKPSTSPAPSGSPSPGLGTSPSPNPSPSPSPGLSPSPTPAQSNGSAPSLSPEPTTLEGPEPETLPVTGESSHTAVKLSGLALILLGFLLRRKWRKN</sequence>
<dbReference type="InterPro" id="IPR041033">
    <property type="entry name" value="SpaA_PFL_dom_1"/>
</dbReference>
<dbReference type="Pfam" id="PF17961">
    <property type="entry name" value="Big_8"/>
    <property type="match status" value="1"/>
</dbReference>
<comment type="caution">
    <text evidence="10">The sequence shown here is derived from an EMBL/GenBank/DDBJ whole genome shotgun (WGS) entry which is preliminary data.</text>
</comment>
<gene>
    <name evidence="10" type="ORF">RQP52_34055</name>
</gene>
<evidence type="ECO:0000259" key="7">
    <source>
        <dbReference type="Pfam" id="PF05737"/>
    </source>
</evidence>
<reference evidence="10 11" key="1">
    <citation type="submission" date="2023-10" db="EMBL/GenBank/DDBJ databases">
        <title>Paenibacillus strain PFR10 Genome sequencing and assembly.</title>
        <authorList>
            <person name="Kim I."/>
        </authorList>
    </citation>
    <scope>NUCLEOTIDE SEQUENCE [LARGE SCALE GENOMIC DNA]</scope>
    <source>
        <strain evidence="10 11">PFR10</strain>
    </source>
</reference>
<evidence type="ECO:0000256" key="3">
    <source>
        <dbReference type="ARBA" id="ARBA00022525"/>
    </source>
</evidence>
<evidence type="ECO:0000256" key="5">
    <source>
        <dbReference type="ARBA" id="ARBA00023088"/>
    </source>
</evidence>
<keyword evidence="5" id="KW-0572">Peptidoglycan-anchor</keyword>
<evidence type="ECO:0000259" key="8">
    <source>
        <dbReference type="Pfam" id="PF17802"/>
    </source>
</evidence>
<evidence type="ECO:0000256" key="1">
    <source>
        <dbReference type="ARBA" id="ARBA00004168"/>
    </source>
</evidence>
<dbReference type="SUPFAM" id="SSF49478">
    <property type="entry name" value="Cna protein B-type domain"/>
    <property type="match status" value="1"/>
</dbReference>
<evidence type="ECO:0000256" key="2">
    <source>
        <dbReference type="ARBA" id="ARBA00022512"/>
    </source>
</evidence>
<feature type="compositionally biased region" description="Low complexity" evidence="6">
    <location>
        <begin position="1085"/>
        <end position="1103"/>
    </location>
</feature>